<dbReference type="Proteomes" id="UP000626109">
    <property type="component" value="Unassembled WGS sequence"/>
</dbReference>
<keyword evidence="1" id="KW-1133">Transmembrane helix</keyword>
<feature type="transmembrane region" description="Helical" evidence="1">
    <location>
        <begin position="59"/>
        <end position="76"/>
    </location>
</feature>
<name>A0A813KBA0_POLGL</name>
<organism evidence="2 3">
    <name type="scientific">Polarella glacialis</name>
    <name type="common">Dinoflagellate</name>
    <dbReference type="NCBI Taxonomy" id="89957"/>
    <lineage>
        <taxon>Eukaryota</taxon>
        <taxon>Sar</taxon>
        <taxon>Alveolata</taxon>
        <taxon>Dinophyceae</taxon>
        <taxon>Suessiales</taxon>
        <taxon>Suessiaceae</taxon>
        <taxon>Polarella</taxon>
    </lineage>
</organism>
<keyword evidence="1" id="KW-0472">Membrane</keyword>
<evidence type="ECO:0008006" key="4">
    <source>
        <dbReference type="Google" id="ProtNLM"/>
    </source>
</evidence>
<feature type="transmembrane region" description="Helical" evidence="1">
    <location>
        <begin position="133"/>
        <end position="156"/>
    </location>
</feature>
<evidence type="ECO:0000313" key="2">
    <source>
        <dbReference type="EMBL" id="CAE8699735.1"/>
    </source>
</evidence>
<dbReference type="GO" id="GO:0008233">
    <property type="term" value="F:peptidase activity"/>
    <property type="evidence" value="ECO:0007669"/>
    <property type="project" value="InterPro"/>
</dbReference>
<dbReference type="Pfam" id="PF13367">
    <property type="entry name" value="PrsW-protease"/>
    <property type="match status" value="1"/>
</dbReference>
<comment type="caution">
    <text evidence="2">The sequence shown here is derived from an EMBL/GenBank/DDBJ whole genome shotgun (WGS) entry which is preliminary data.</text>
</comment>
<feature type="transmembrane region" description="Helical" evidence="1">
    <location>
        <begin position="20"/>
        <end position="39"/>
    </location>
</feature>
<proteinExistence type="predicted"/>
<accession>A0A813KBA0</accession>
<feature type="transmembrane region" description="Helical" evidence="1">
    <location>
        <begin position="88"/>
        <end position="113"/>
    </location>
</feature>
<keyword evidence="1" id="KW-0812">Transmembrane</keyword>
<sequence length="376" mass="42543">MDEPGALTPRTERHVRGRKCWPKCWVVTFFMLYIGALVMTSLRWCDKGLCVRSWWCVTRMYLCTFVAALSWVWYLWRSTTREGEVPLGLLVSIWFTTGTLSVACCSVCNWAMVQLWAWMNPYCYITYPADNWPWGYTSGNCMMINVVQWILTAGIIEESFKFVALLRLRPSPGKVVQGASCCWCCRLPFLPRAWLMRLADSPIAVALCGVAAGGGLATTENFMYIFNQDSIQKAFGQGDLEAAYGRIAASFAHMVWTGYAACGLAKWQFLAPGDPARPRSRVSYLLAPIVLHGLYNWCSTLQRCEAYEETYQGKLYKSDGCYLPPNWQMVFKAGHTVVMLSSFYLWHNEFSEIAGDEDEGQEPMAFEASSLPVHSA</sequence>
<evidence type="ECO:0000313" key="3">
    <source>
        <dbReference type="Proteomes" id="UP000626109"/>
    </source>
</evidence>
<protein>
    <recommendedName>
        <fullName evidence="4">PrsW family intramembrane metalloprotease</fullName>
    </recommendedName>
</protein>
<evidence type="ECO:0000256" key="1">
    <source>
        <dbReference type="SAM" id="Phobius"/>
    </source>
</evidence>
<dbReference type="AlphaFoldDB" id="A0A813KBA0"/>
<reference evidence="2" key="1">
    <citation type="submission" date="2021-02" db="EMBL/GenBank/DDBJ databases">
        <authorList>
            <person name="Dougan E. K."/>
            <person name="Rhodes N."/>
            <person name="Thang M."/>
            <person name="Chan C."/>
        </authorList>
    </citation>
    <scope>NUCLEOTIDE SEQUENCE</scope>
</reference>
<gene>
    <name evidence="2" type="ORF">PGLA2088_LOCUS31289</name>
</gene>
<dbReference type="EMBL" id="CAJNNW010029290">
    <property type="protein sequence ID" value="CAE8699735.1"/>
    <property type="molecule type" value="Genomic_DNA"/>
</dbReference>
<dbReference type="InterPro" id="IPR026898">
    <property type="entry name" value="PrsW"/>
</dbReference>